<dbReference type="Proteomes" id="UP001190926">
    <property type="component" value="Unassembled WGS sequence"/>
</dbReference>
<accession>A0AAD4J0L3</accession>
<dbReference type="AlphaFoldDB" id="A0AAD4J0L3"/>
<gene>
    <name evidence="1" type="ORF">C2S53_000654</name>
</gene>
<comment type="caution">
    <text evidence="1">The sequence shown here is derived from an EMBL/GenBank/DDBJ whole genome shotgun (WGS) entry which is preliminary data.</text>
</comment>
<dbReference type="Gene3D" id="3.40.50.2000">
    <property type="entry name" value="Glycogen Phosphorylase B"/>
    <property type="match status" value="1"/>
</dbReference>
<sequence>MDEVRTTTRMMYLSSWTLCKARCPNLNLTNLIDIINSSSPDEKISCVIADITMGWISETAGKMGAEFVVFSPPSAAALAVISHIPKLLEKGIPDQNVNIIDYYG</sequence>
<proteinExistence type="predicted"/>
<keyword evidence="2" id="KW-1185">Reference proteome</keyword>
<evidence type="ECO:0000313" key="1">
    <source>
        <dbReference type="EMBL" id="KAH6825002.1"/>
    </source>
</evidence>
<organism evidence="1 2">
    <name type="scientific">Perilla frutescens var. hirtella</name>
    <name type="common">Perilla citriodora</name>
    <name type="synonym">Perilla setoyensis</name>
    <dbReference type="NCBI Taxonomy" id="608512"/>
    <lineage>
        <taxon>Eukaryota</taxon>
        <taxon>Viridiplantae</taxon>
        <taxon>Streptophyta</taxon>
        <taxon>Embryophyta</taxon>
        <taxon>Tracheophyta</taxon>
        <taxon>Spermatophyta</taxon>
        <taxon>Magnoliopsida</taxon>
        <taxon>eudicotyledons</taxon>
        <taxon>Gunneridae</taxon>
        <taxon>Pentapetalae</taxon>
        <taxon>asterids</taxon>
        <taxon>lamiids</taxon>
        <taxon>Lamiales</taxon>
        <taxon>Lamiaceae</taxon>
        <taxon>Nepetoideae</taxon>
        <taxon>Elsholtzieae</taxon>
        <taxon>Perilla</taxon>
    </lineage>
</organism>
<dbReference type="EMBL" id="SDAM02000267">
    <property type="protein sequence ID" value="KAH6825002.1"/>
    <property type="molecule type" value="Genomic_DNA"/>
</dbReference>
<name>A0AAD4J0L3_PERFH</name>
<protein>
    <submittedName>
        <fullName evidence="1">Uncharacterized protein</fullName>
    </submittedName>
</protein>
<reference evidence="1 2" key="1">
    <citation type="journal article" date="2021" name="Nat. Commun.">
        <title>Incipient diploidization of the medicinal plant Perilla within 10,000 years.</title>
        <authorList>
            <person name="Zhang Y."/>
            <person name="Shen Q."/>
            <person name="Leng L."/>
            <person name="Zhang D."/>
            <person name="Chen S."/>
            <person name="Shi Y."/>
            <person name="Ning Z."/>
            <person name="Chen S."/>
        </authorList>
    </citation>
    <scope>NUCLEOTIDE SEQUENCE [LARGE SCALE GENOMIC DNA]</scope>
    <source>
        <strain evidence="2">cv. PC099</strain>
    </source>
</reference>
<evidence type="ECO:0000313" key="2">
    <source>
        <dbReference type="Proteomes" id="UP001190926"/>
    </source>
</evidence>
<dbReference type="SUPFAM" id="SSF53756">
    <property type="entry name" value="UDP-Glycosyltransferase/glycogen phosphorylase"/>
    <property type="match status" value="1"/>
</dbReference>